<feature type="domain" description="UspA" evidence="6">
    <location>
        <begin position="4"/>
        <end position="146"/>
    </location>
</feature>
<organism evidence="7 8">
    <name type="scientific">Thiohalocapsa halophila</name>
    <dbReference type="NCBI Taxonomy" id="69359"/>
    <lineage>
        <taxon>Bacteria</taxon>
        <taxon>Pseudomonadati</taxon>
        <taxon>Pseudomonadota</taxon>
        <taxon>Gammaproteobacteria</taxon>
        <taxon>Chromatiales</taxon>
        <taxon>Chromatiaceae</taxon>
        <taxon>Thiohalocapsa</taxon>
    </lineage>
</organism>
<protein>
    <recommendedName>
        <fullName evidence="6">UspA domain-containing protein</fullName>
    </recommendedName>
</protein>
<evidence type="ECO:0000256" key="1">
    <source>
        <dbReference type="ARBA" id="ARBA00004496"/>
    </source>
</evidence>
<sequence length="327" mass="35341">MKRFKNILYVLGSESESDATCALARAVALARANEARLTVLAVVDRLPADTRLTGVELTTDRLQQALLEQAEQRLRQLLQDAAGTTADAAITVATGTPFLEVIGDVLNNDRDLVIKCTEASGMVGRLFGSDDMHLLRKCPCPVWLCKPSDVGRYRRILVAVDAEGFYPRPELETRHALNLLLLQLAAALAQAESAELHVVYVWSALGEGVMRGTALLAPEEQINAYIAAERQRHARALESLLDELKAIIEARGESWPQPQRHLPKGAARSELPALAGRIHADLVVLGTLGRTGVPGLFIGNTAESVLHQVDCAVLALKPPGFVSPVTC</sequence>
<dbReference type="PANTHER" id="PTHR47892">
    <property type="entry name" value="UNIVERSAL STRESS PROTEIN E"/>
    <property type="match status" value="1"/>
</dbReference>
<gene>
    <name evidence="7" type="ORF">CKO31_23715</name>
</gene>
<keyword evidence="5" id="KW-0175">Coiled coil</keyword>
<accession>A0ABS1CP29</accession>
<evidence type="ECO:0000256" key="2">
    <source>
        <dbReference type="ARBA" id="ARBA00008791"/>
    </source>
</evidence>
<dbReference type="RefSeq" id="WP_200242798.1">
    <property type="nucleotide sequence ID" value="NZ_NRRV01000107.1"/>
</dbReference>
<comment type="function">
    <text evidence="4">Required for resistance to DNA-damaging agents.</text>
</comment>
<evidence type="ECO:0000313" key="7">
    <source>
        <dbReference type="EMBL" id="MBK1633693.1"/>
    </source>
</evidence>
<dbReference type="PRINTS" id="PR01438">
    <property type="entry name" value="UNVRSLSTRESS"/>
</dbReference>
<dbReference type="PANTHER" id="PTHR47892:SF1">
    <property type="entry name" value="UNIVERSAL STRESS PROTEIN E"/>
    <property type="match status" value="1"/>
</dbReference>
<dbReference type="Gene3D" id="3.40.50.12370">
    <property type="match status" value="1"/>
</dbReference>
<dbReference type="EMBL" id="NRRV01000107">
    <property type="protein sequence ID" value="MBK1633693.1"/>
    <property type="molecule type" value="Genomic_DNA"/>
</dbReference>
<evidence type="ECO:0000256" key="5">
    <source>
        <dbReference type="SAM" id="Coils"/>
    </source>
</evidence>
<comment type="caution">
    <text evidence="7">The sequence shown here is derived from an EMBL/GenBank/DDBJ whole genome shotgun (WGS) entry which is preliminary data.</text>
</comment>
<dbReference type="Proteomes" id="UP000748752">
    <property type="component" value="Unassembled WGS sequence"/>
</dbReference>
<evidence type="ECO:0000259" key="6">
    <source>
        <dbReference type="Pfam" id="PF00582"/>
    </source>
</evidence>
<dbReference type="SUPFAM" id="SSF52402">
    <property type="entry name" value="Adenine nucleotide alpha hydrolases-like"/>
    <property type="match status" value="2"/>
</dbReference>
<evidence type="ECO:0000256" key="3">
    <source>
        <dbReference type="ARBA" id="ARBA00022490"/>
    </source>
</evidence>
<dbReference type="InterPro" id="IPR006016">
    <property type="entry name" value="UspA"/>
</dbReference>
<keyword evidence="3" id="KW-0963">Cytoplasm</keyword>
<feature type="domain" description="UspA" evidence="6">
    <location>
        <begin position="153"/>
        <end position="317"/>
    </location>
</feature>
<evidence type="ECO:0000313" key="8">
    <source>
        <dbReference type="Proteomes" id="UP000748752"/>
    </source>
</evidence>
<dbReference type="Pfam" id="PF00582">
    <property type="entry name" value="Usp"/>
    <property type="match status" value="2"/>
</dbReference>
<keyword evidence="8" id="KW-1185">Reference proteome</keyword>
<name>A0ABS1CP29_9GAMM</name>
<comment type="similarity">
    <text evidence="2">Belongs to the universal stress protein A family.</text>
</comment>
<reference evidence="7 8" key="1">
    <citation type="journal article" date="2020" name="Microorganisms">
        <title>Osmotic Adaptation and Compatible Solute Biosynthesis of Phototrophic Bacteria as Revealed from Genome Analyses.</title>
        <authorList>
            <person name="Imhoff J.F."/>
            <person name="Rahn T."/>
            <person name="Kunzel S."/>
            <person name="Keller A."/>
            <person name="Neulinger S.C."/>
        </authorList>
    </citation>
    <scope>NUCLEOTIDE SEQUENCE [LARGE SCALE GENOMIC DNA]</scope>
    <source>
        <strain evidence="7 8">DSM 6210</strain>
    </source>
</reference>
<feature type="coiled-coil region" evidence="5">
    <location>
        <begin position="60"/>
        <end position="87"/>
    </location>
</feature>
<dbReference type="InterPro" id="IPR006015">
    <property type="entry name" value="Universal_stress_UspA"/>
</dbReference>
<proteinExistence type="inferred from homology"/>
<comment type="subcellular location">
    <subcellularLocation>
        <location evidence="1">Cytoplasm</location>
    </subcellularLocation>
</comment>
<evidence type="ECO:0000256" key="4">
    <source>
        <dbReference type="ARBA" id="ARBA00037131"/>
    </source>
</evidence>